<feature type="region of interest" description="Disordered" evidence="1">
    <location>
        <begin position="42"/>
        <end position="62"/>
    </location>
</feature>
<evidence type="ECO:0000256" key="1">
    <source>
        <dbReference type="SAM" id="MobiDB-lite"/>
    </source>
</evidence>
<keyword evidence="3" id="KW-1185">Reference proteome</keyword>
<comment type="caution">
    <text evidence="2">The sequence shown here is derived from an EMBL/GenBank/DDBJ whole genome shotgun (WGS) entry which is preliminary data.</text>
</comment>
<dbReference type="EMBL" id="JANPWB010000012">
    <property type="protein sequence ID" value="KAJ1120334.1"/>
    <property type="molecule type" value="Genomic_DNA"/>
</dbReference>
<dbReference type="Proteomes" id="UP001066276">
    <property type="component" value="Chromosome 8"/>
</dbReference>
<sequence length="120" mass="13794">MELENRLEGALDNWAQQSDNIALTCALQRFIQHLTKYAQCSPPLEDDEEHHSQVLAKGKTKTQKWPHSEAFQKLSSAYLRGMPMAYPLGHLGLSPLTPQITQIRMTPHAHWCTTWMMHWG</sequence>
<organism evidence="2 3">
    <name type="scientific">Pleurodeles waltl</name>
    <name type="common">Iberian ribbed newt</name>
    <dbReference type="NCBI Taxonomy" id="8319"/>
    <lineage>
        <taxon>Eukaryota</taxon>
        <taxon>Metazoa</taxon>
        <taxon>Chordata</taxon>
        <taxon>Craniata</taxon>
        <taxon>Vertebrata</taxon>
        <taxon>Euteleostomi</taxon>
        <taxon>Amphibia</taxon>
        <taxon>Batrachia</taxon>
        <taxon>Caudata</taxon>
        <taxon>Salamandroidea</taxon>
        <taxon>Salamandridae</taxon>
        <taxon>Pleurodelinae</taxon>
        <taxon>Pleurodeles</taxon>
    </lineage>
</organism>
<proteinExistence type="predicted"/>
<accession>A0AAV7P0G5</accession>
<reference evidence="2" key="1">
    <citation type="journal article" date="2022" name="bioRxiv">
        <title>Sequencing and chromosome-scale assembly of the giantPleurodeles waltlgenome.</title>
        <authorList>
            <person name="Brown T."/>
            <person name="Elewa A."/>
            <person name="Iarovenko S."/>
            <person name="Subramanian E."/>
            <person name="Araus A.J."/>
            <person name="Petzold A."/>
            <person name="Susuki M."/>
            <person name="Suzuki K.-i.T."/>
            <person name="Hayashi T."/>
            <person name="Toyoda A."/>
            <person name="Oliveira C."/>
            <person name="Osipova E."/>
            <person name="Leigh N.D."/>
            <person name="Simon A."/>
            <person name="Yun M.H."/>
        </authorList>
    </citation>
    <scope>NUCLEOTIDE SEQUENCE</scope>
    <source>
        <strain evidence="2">20211129_DDA</strain>
        <tissue evidence="2">Liver</tissue>
    </source>
</reference>
<name>A0AAV7P0G5_PLEWA</name>
<evidence type="ECO:0000313" key="3">
    <source>
        <dbReference type="Proteomes" id="UP001066276"/>
    </source>
</evidence>
<protein>
    <submittedName>
        <fullName evidence="2">Uncharacterized protein</fullName>
    </submittedName>
</protein>
<gene>
    <name evidence="2" type="ORF">NDU88_008506</name>
</gene>
<evidence type="ECO:0000313" key="2">
    <source>
        <dbReference type="EMBL" id="KAJ1120334.1"/>
    </source>
</evidence>
<dbReference type="AlphaFoldDB" id="A0AAV7P0G5"/>